<evidence type="ECO:0000313" key="2">
    <source>
        <dbReference type="Proteomes" id="UP000010472"/>
    </source>
</evidence>
<accession>K9W6X3</accession>
<geneLocation type="plasmid" evidence="1 2">
    <name>pCRI9333.02</name>
</geneLocation>
<reference evidence="1 2" key="1">
    <citation type="submission" date="2012-06" db="EMBL/GenBank/DDBJ databases">
        <title>Finished plasmid 2 of genome of Crinalium epipsammum PCC 9333.</title>
        <authorList>
            <consortium name="US DOE Joint Genome Institute"/>
            <person name="Gugger M."/>
            <person name="Coursin T."/>
            <person name="Rippka R."/>
            <person name="Tandeau De Marsac N."/>
            <person name="Huntemann M."/>
            <person name="Wei C.-L."/>
            <person name="Han J."/>
            <person name="Detter J.C."/>
            <person name="Han C."/>
            <person name="Tapia R."/>
            <person name="Davenport K."/>
            <person name="Daligault H."/>
            <person name="Erkkila T."/>
            <person name="Gu W."/>
            <person name="Munk A.C.C."/>
            <person name="Teshima H."/>
            <person name="Xu Y."/>
            <person name="Chain P."/>
            <person name="Chen A."/>
            <person name="Krypides N."/>
            <person name="Mavromatis K."/>
            <person name="Markowitz V."/>
            <person name="Szeto E."/>
            <person name="Ivanova N."/>
            <person name="Mikhailova N."/>
            <person name="Ovchinnikova G."/>
            <person name="Pagani I."/>
            <person name="Pati A."/>
            <person name="Goodwin L."/>
            <person name="Peters L."/>
            <person name="Pitluck S."/>
            <person name="Woyke T."/>
            <person name="Kerfeld C."/>
        </authorList>
    </citation>
    <scope>NUCLEOTIDE SEQUENCE [LARGE SCALE GENOMIC DNA]</scope>
    <source>
        <strain evidence="1 2">PCC 9333</strain>
        <plasmid evidence="2">Plasmid pCRI9333.02</plasmid>
    </source>
</reference>
<gene>
    <name evidence="1" type="ORF">Cri9333_4760</name>
</gene>
<dbReference type="RefSeq" id="WP_015179965.1">
    <property type="nucleotide sequence ID" value="NC_019734.1"/>
</dbReference>
<protein>
    <submittedName>
        <fullName evidence="1">Putative transcriptional regulator</fullName>
    </submittedName>
</protein>
<keyword evidence="2" id="KW-1185">Reference proteome</keyword>
<sequence length="313" mass="36398">MFQVVFNSTNLELILKSKLNRKKFLDYEINDELSTVIEEIEKYGHVGNAKPKKKLKLDVPEMIYEVEGVTFKLIYSILPEKNIVKIYELERKCYLQRTDLNSYLKTDFDYEKTDFNIIQADKPTKIIQTIELIYQGITTSYEIGLQLGHKAVKYKDIARHGQYKLQAARELKLVEKSKINGKNCYVLTEKGVLIAALGVEINSNGKFIKSNINKDISRQYQLMIRAMFDFLPVRFIYKDIILQGKNIEVNTIKNLIDTKFKPNYYSQKPSGTSERRAGCLKSWMVWIAGVSGIPLVHRDRKESQLYIDLFPLK</sequence>
<organism evidence="1 2">
    <name type="scientific">Crinalium epipsammum PCC 9333</name>
    <dbReference type="NCBI Taxonomy" id="1173022"/>
    <lineage>
        <taxon>Bacteria</taxon>
        <taxon>Bacillati</taxon>
        <taxon>Cyanobacteriota</taxon>
        <taxon>Cyanophyceae</taxon>
        <taxon>Gomontiellales</taxon>
        <taxon>Gomontiellaceae</taxon>
        <taxon>Crinalium</taxon>
    </lineage>
</organism>
<dbReference type="EMBL" id="CP003622">
    <property type="protein sequence ID" value="AFZ15534.1"/>
    <property type="molecule type" value="Genomic_DNA"/>
</dbReference>
<name>K9W6X3_9CYAN</name>
<proteinExistence type="predicted"/>
<dbReference type="Proteomes" id="UP000010472">
    <property type="component" value="Plasmid pCRI9333.02"/>
</dbReference>
<keyword evidence="1" id="KW-0614">Plasmid</keyword>
<dbReference type="OrthoDB" id="569969at2"/>
<dbReference type="HOGENOM" id="CLU_979046_0_0_3"/>
<dbReference type="KEGG" id="cep:Cri9333_4760"/>
<evidence type="ECO:0000313" key="1">
    <source>
        <dbReference type="EMBL" id="AFZ15534.1"/>
    </source>
</evidence>
<dbReference type="AlphaFoldDB" id="K9W6X3"/>